<reference evidence="12" key="2">
    <citation type="journal article" date="2021" name="PeerJ">
        <title>Extensive microbial diversity within the chicken gut microbiome revealed by metagenomics and culture.</title>
        <authorList>
            <person name="Gilroy R."/>
            <person name="Ravi A."/>
            <person name="Getino M."/>
            <person name="Pursley I."/>
            <person name="Horton D.L."/>
            <person name="Alikhan N.F."/>
            <person name="Baker D."/>
            <person name="Gharbi K."/>
            <person name="Hall N."/>
            <person name="Watson M."/>
            <person name="Adriaenssens E.M."/>
            <person name="Foster-Nyarko E."/>
            <person name="Jarju S."/>
            <person name="Secka A."/>
            <person name="Antonio M."/>
            <person name="Oren A."/>
            <person name="Chaudhuri R.R."/>
            <person name="La Ragione R."/>
            <person name="Hildebrand F."/>
            <person name="Pallen M.J."/>
        </authorList>
    </citation>
    <scope>NUCLEOTIDE SEQUENCE</scope>
    <source>
        <strain evidence="12">ChiSjej4B22-8349</strain>
    </source>
</reference>
<organism evidence="12 13">
    <name type="scientific">Candidatus Allocopromorpha excrementipullorum</name>
    <dbReference type="NCBI Taxonomy" id="2840743"/>
    <lineage>
        <taxon>Bacteria</taxon>
        <taxon>Bacillati</taxon>
        <taxon>Bacillota</taxon>
        <taxon>Clostridia</taxon>
        <taxon>Eubacteriales</taxon>
        <taxon>Eubacteriaceae</taxon>
        <taxon>Eubacteriaceae incertae sedis</taxon>
        <taxon>Candidatus Allocopromorpha</taxon>
    </lineage>
</organism>
<dbReference type="GO" id="GO:0016887">
    <property type="term" value="F:ATP hydrolysis activity"/>
    <property type="evidence" value="ECO:0007669"/>
    <property type="project" value="InterPro"/>
</dbReference>
<evidence type="ECO:0000256" key="9">
    <source>
        <dbReference type="SAM" id="Phobius"/>
    </source>
</evidence>
<feature type="domain" description="ABC transmembrane type-1" evidence="11">
    <location>
        <begin position="31"/>
        <end position="314"/>
    </location>
</feature>
<evidence type="ECO:0000256" key="6">
    <source>
        <dbReference type="ARBA" id="ARBA00022840"/>
    </source>
</evidence>
<dbReference type="EMBL" id="DVOB01000139">
    <property type="protein sequence ID" value="HIU96338.1"/>
    <property type="molecule type" value="Genomic_DNA"/>
</dbReference>
<keyword evidence="8 9" id="KW-0472">Membrane</keyword>
<comment type="caution">
    <text evidence="12">The sequence shown here is derived from an EMBL/GenBank/DDBJ whole genome shotgun (WGS) entry which is preliminary data.</text>
</comment>
<evidence type="ECO:0000256" key="5">
    <source>
        <dbReference type="ARBA" id="ARBA00022741"/>
    </source>
</evidence>
<keyword evidence="4 9" id="KW-0812">Transmembrane</keyword>
<dbReference type="GO" id="GO:0140359">
    <property type="term" value="F:ABC-type transporter activity"/>
    <property type="evidence" value="ECO:0007669"/>
    <property type="project" value="InterPro"/>
</dbReference>
<keyword evidence="2" id="KW-0813">Transport</keyword>
<reference evidence="12" key="1">
    <citation type="submission" date="2020-10" db="EMBL/GenBank/DDBJ databases">
        <authorList>
            <person name="Gilroy R."/>
        </authorList>
    </citation>
    <scope>NUCLEOTIDE SEQUENCE</scope>
    <source>
        <strain evidence="12">ChiSjej4B22-8349</strain>
    </source>
</reference>
<proteinExistence type="predicted"/>
<dbReference type="InterPro" id="IPR003593">
    <property type="entry name" value="AAA+_ATPase"/>
</dbReference>
<evidence type="ECO:0000256" key="3">
    <source>
        <dbReference type="ARBA" id="ARBA00022475"/>
    </source>
</evidence>
<feature type="transmembrane region" description="Helical" evidence="9">
    <location>
        <begin position="146"/>
        <end position="166"/>
    </location>
</feature>
<dbReference type="Gene3D" id="1.20.1560.10">
    <property type="entry name" value="ABC transporter type 1, transmembrane domain"/>
    <property type="match status" value="1"/>
</dbReference>
<name>A0A9D1SUM0_9FIRM</name>
<dbReference type="PROSITE" id="PS50929">
    <property type="entry name" value="ABC_TM1F"/>
    <property type="match status" value="1"/>
</dbReference>
<evidence type="ECO:0000256" key="2">
    <source>
        <dbReference type="ARBA" id="ARBA00022448"/>
    </source>
</evidence>
<keyword evidence="5" id="KW-0547">Nucleotide-binding</keyword>
<dbReference type="InterPro" id="IPR017871">
    <property type="entry name" value="ABC_transporter-like_CS"/>
</dbReference>
<keyword evidence="7 9" id="KW-1133">Transmembrane helix</keyword>
<accession>A0A9D1SUM0</accession>
<evidence type="ECO:0000313" key="12">
    <source>
        <dbReference type="EMBL" id="HIU96338.1"/>
    </source>
</evidence>
<evidence type="ECO:0000256" key="1">
    <source>
        <dbReference type="ARBA" id="ARBA00004651"/>
    </source>
</evidence>
<evidence type="ECO:0000259" key="11">
    <source>
        <dbReference type="PROSITE" id="PS50929"/>
    </source>
</evidence>
<dbReference type="Gene3D" id="3.40.50.300">
    <property type="entry name" value="P-loop containing nucleotide triphosphate hydrolases"/>
    <property type="match status" value="1"/>
</dbReference>
<comment type="subcellular location">
    <subcellularLocation>
        <location evidence="1">Cell membrane</location>
        <topology evidence="1">Multi-pass membrane protein</topology>
    </subcellularLocation>
</comment>
<dbReference type="PROSITE" id="PS50893">
    <property type="entry name" value="ABC_TRANSPORTER_2"/>
    <property type="match status" value="1"/>
</dbReference>
<dbReference type="PROSITE" id="PS00211">
    <property type="entry name" value="ABC_TRANSPORTER_1"/>
    <property type="match status" value="1"/>
</dbReference>
<dbReference type="Proteomes" id="UP000824130">
    <property type="component" value="Unassembled WGS sequence"/>
</dbReference>
<dbReference type="GO" id="GO:0005886">
    <property type="term" value="C:plasma membrane"/>
    <property type="evidence" value="ECO:0007669"/>
    <property type="project" value="UniProtKB-SubCell"/>
</dbReference>
<feature type="transmembrane region" description="Helical" evidence="9">
    <location>
        <begin position="172"/>
        <end position="193"/>
    </location>
</feature>
<feature type="domain" description="ABC transporter" evidence="10">
    <location>
        <begin position="346"/>
        <end position="579"/>
    </location>
</feature>
<feature type="transmembrane region" description="Helical" evidence="9">
    <location>
        <begin position="29"/>
        <end position="59"/>
    </location>
</feature>
<dbReference type="InterPro" id="IPR039421">
    <property type="entry name" value="Type_1_exporter"/>
</dbReference>
<evidence type="ECO:0000256" key="4">
    <source>
        <dbReference type="ARBA" id="ARBA00022692"/>
    </source>
</evidence>
<protein>
    <submittedName>
        <fullName evidence="12">ABC transporter ATP-binding protein</fullName>
    </submittedName>
</protein>
<evidence type="ECO:0000313" key="13">
    <source>
        <dbReference type="Proteomes" id="UP000824130"/>
    </source>
</evidence>
<feature type="transmembrane region" description="Helical" evidence="9">
    <location>
        <begin position="65"/>
        <end position="85"/>
    </location>
</feature>
<dbReference type="InterPro" id="IPR036640">
    <property type="entry name" value="ABC1_TM_sf"/>
</dbReference>
<dbReference type="AlphaFoldDB" id="A0A9D1SUM0"/>
<dbReference type="PANTHER" id="PTHR24221:SF654">
    <property type="entry name" value="ATP-BINDING CASSETTE SUB-FAMILY B MEMBER 6"/>
    <property type="match status" value="1"/>
</dbReference>
<sequence length="590" mass="64204">MQDKDRALVEAEKSTVGWILEWAGEKRSYYALSVALAILNVAFKIIPYFLIGQVIAALLSGERDTAFYVTRIALVAASFVAAEIFHSFSTGCSHKATFTVLATIRKRCLDKLARVPLGYVKDTPSGTFKNIIVERVDSIETTLAHILPEFTSNLLAPLAVVVYLFIVDWRVALLSLIPIVLGFSAMMGMFVGYEENFRNTVKCTRELNAAAVEYINGIEVIKAFGRVDGSYEKFTGAARRGADAFIFWMRKCNLFHSLTLILAPYTLLTVLPFGAIFVAGGSLTVSDFIMCVILSLGIVGPLINVMSFTDDLGTISTILGEITGILTHGELERPAVSNKKPADASIALKNVTFAYHDEEVLHGIDMEMKQGTVSAIVGPSGSGKSTIAKLIASLWDVDSGSISIGGVDIRDIPLEEYNRMIAYVSQDNYLFNETVRENIRQGRPDATDEEVEDVARRSGCYDFIMALEDGFDTVVGGAGGHLSGGERQRVSIARAMLKDAPIVILDEATAYTDPENEAVIQMSVAGLVAGKTLIVIAHRLSTIADADRIFVIAGGRVAEEGTHESLLAERGIYSRMWEAHVSVRDTAEEV</sequence>
<feature type="transmembrane region" description="Helical" evidence="9">
    <location>
        <begin position="258"/>
        <end position="279"/>
    </location>
</feature>
<feature type="transmembrane region" description="Helical" evidence="9">
    <location>
        <begin position="285"/>
        <end position="306"/>
    </location>
</feature>
<evidence type="ECO:0000259" key="10">
    <source>
        <dbReference type="PROSITE" id="PS50893"/>
    </source>
</evidence>
<dbReference type="InterPro" id="IPR011527">
    <property type="entry name" value="ABC1_TM_dom"/>
</dbReference>
<gene>
    <name evidence="12" type="ORF">IAD25_06525</name>
</gene>
<dbReference type="Pfam" id="PF00664">
    <property type="entry name" value="ABC_membrane"/>
    <property type="match status" value="1"/>
</dbReference>
<dbReference type="GO" id="GO:0005524">
    <property type="term" value="F:ATP binding"/>
    <property type="evidence" value="ECO:0007669"/>
    <property type="project" value="UniProtKB-KW"/>
</dbReference>
<dbReference type="PANTHER" id="PTHR24221">
    <property type="entry name" value="ATP-BINDING CASSETTE SUB-FAMILY B"/>
    <property type="match status" value="1"/>
</dbReference>
<dbReference type="FunFam" id="3.40.50.300:FF:000221">
    <property type="entry name" value="Multidrug ABC transporter ATP-binding protein"/>
    <property type="match status" value="1"/>
</dbReference>
<keyword evidence="6 12" id="KW-0067">ATP-binding</keyword>
<evidence type="ECO:0000256" key="7">
    <source>
        <dbReference type="ARBA" id="ARBA00022989"/>
    </source>
</evidence>
<dbReference type="SUPFAM" id="SSF52540">
    <property type="entry name" value="P-loop containing nucleoside triphosphate hydrolases"/>
    <property type="match status" value="1"/>
</dbReference>
<dbReference type="Pfam" id="PF00005">
    <property type="entry name" value="ABC_tran"/>
    <property type="match status" value="1"/>
</dbReference>
<dbReference type="InterPro" id="IPR027417">
    <property type="entry name" value="P-loop_NTPase"/>
</dbReference>
<keyword evidence="3" id="KW-1003">Cell membrane</keyword>
<dbReference type="SMART" id="SM00382">
    <property type="entry name" value="AAA"/>
    <property type="match status" value="1"/>
</dbReference>
<dbReference type="InterPro" id="IPR003439">
    <property type="entry name" value="ABC_transporter-like_ATP-bd"/>
</dbReference>
<dbReference type="SUPFAM" id="SSF90123">
    <property type="entry name" value="ABC transporter transmembrane region"/>
    <property type="match status" value="1"/>
</dbReference>
<evidence type="ECO:0000256" key="8">
    <source>
        <dbReference type="ARBA" id="ARBA00023136"/>
    </source>
</evidence>